<evidence type="ECO:0000256" key="5">
    <source>
        <dbReference type="ARBA" id="ARBA00023002"/>
    </source>
</evidence>
<dbReference type="Pfam" id="PF07992">
    <property type="entry name" value="Pyr_redox_2"/>
    <property type="match status" value="1"/>
</dbReference>
<dbReference type="InterPro" id="IPR036188">
    <property type="entry name" value="FAD/NAD-bd_sf"/>
</dbReference>
<comment type="similarity">
    <text evidence="2">Belongs to the class-III pyridine nucleotide-disulfide oxidoreductase family.</text>
</comment>
<dbReference type="RefSeq" id="WP_132192185.1">
    <property type="nucleotide sequence ID" value="NZ_SLWM01000013.1"/>
</dbReference>
<keyword evidence="3" id="KW-0285">Flavoprotein</keyword>
<dbReference type="SUPFAM" id="SSF55424">
    <property type="entry name" value="FAD/NAD-linked reductases, dimerisation (C-terminal) domain"/>
    <property type="match status" value="1"/>
</dbReference>
<dbReference type="InterPro" id="IPR050260">
    <property type="entry name" value="FAD-bd_OxRdtase"/>
</dbReference>
<dbReference type="Proteomes" id="UP000295818">
    <property type="component" value="Unassembled WGS sequence"/>
</dbReference>
<keyword evidence="4" id="KW-0274">FAD</keyword>
<comment type="caution">
    <text evidence="9">The sequence shown here is derived from an EMBL/GenBank/DDBJ whole genome shotgun (WGS) entry which is preliminary data.</text>
</comment>
<sequence length="457" mass="47665">MRLVIIGGSDAGITAGLRARQLDPTTDVHLLVADHYPNFSICGIPYYVSGEVPDWRSLAHRTRNDLEKAGLQLHLDERAVGIDVDARTVSTVSAAGEARAIGYDRLIIATGAVPNKPPIAGLDQLGAGDGVHLLHTMGDTFAVTKTLEEGARSAAIVGAGYIGLEMAEALRNRGLDVTVVEQLGQVLPRTLDPQLATLIETELVRNGVSVFCDTAVTSIETSDAGLEVNLSRGGQPGSLAADLVLVVTGVRPDTRLAVDAGAKTGFGGALAVDTGMRTNLPDVYAAGDCVHTHHRLLDYPTYVPLGSTAHKQGRVAGESAVGGSTTYAGSLGTQVVRIFDLVAAATGLRDREAAAAGYHPATVVSASYDHKIYYPGATPIALHVTGDTVTGRLLGAQLVGHSSAQIAKRVDILATAIHYGGSVDDIGILDLSYTPPLGSPYDAVQIAAHAWQDNQVR</sequence>
<dbReference type="EMBL" id="SLWM01000013">
    <property type="protein sequence ID" value="TCO17967.1"/>
    <property type="molecule type" value="Genomic_DNA"/>
</dbReference>
<evidence type="ECO:0000256" key="3">
    <source>
        <dbReference type="ARBA" id="ARBA00022630"/>
    </source>
</evidence>
<keyword evidence="6" id="KW-0676">Redox-active center</keyword>
<feature type="domain" description="FAD/NAD(P)-binding" evidence="8">
    <location>
        <begin position="2"/>
        <end position="313"/>
    </location>
</feature>
<accession>A0ABY2BEM9</accession>
<protein>
    <submittedName>
        <fullName evidence="9">NADPH-dependent 2,4-dienoyl-CoA reductase/sulfur reductase-like enzyme</fullName>
    </submittedName>
</protein>
<dbReference type="PRINTS" id="PR00368">
    <property type="entry name" value="FADPNR"/>
</dbReference>
<feature type="domain" description="Pyridine nucleotide-disulphide oxidoreductase dimerisation" evidence="7">
    <location>
        <begin position="337"/>
        <end position="437"/>
    </location>
</feature>
<organism evidence="9 10">
    <name type="scientific">Kribbella orskensis</name>
    <dbReference type="NCBI Taxonomy" id="2512216"/>
    <lineage>
        <taxon>Bacteria</taxon>
        <taxon>Bacillati</taxon>
        <taxon>Actinomycetota</taxon>
        <taxon>Actinomycetes</taxon>
        <taxon>Propionibacteriales</taxon>
        <taxon>Kribbellaceae</taxon>
        <taxon>Kribbella</taxon>
    </lineage>
</organism>
<evidence type="ECO:0000256" key="6">
    <source>
        <dbReference type="ARBA" id="ARBA00023284"/>
    </source>
</evidence>
<proteinExistence type="inferred from homology"/>
<keyword evidence="10" id="KW-1185">Reference proteome</keyword>
<dbReference type="InterPro" id="IPR004099">
    <property type="entry name" value="Pyr_nucl-diS_OxRdtase_dimer"/>
</dbReference>
<gene>
    <name evidence="9" type="ORF">EV644_113197</name>
</gene>
<reference evidence="9 10" key="1">
    <citation type="journal article" date="2015" name="Stand. Genomic Sci.">
        <title>Genomic Encyclopedia of Bacterial and Archaeal Type Strains, Phase III: the genomes of soil and plant-associated and newly described type strains.</title>
        <authorList>
            <person name="Whitman W.B."/>
            <person name="Woyke T."/>
            <person name="Klenk H.P."/>
            <person name="Zhou Y."/>
            <person name="Lilburn T.G."/>
            <person name="Beck B.J."/>
            <person name="De Vos P."/>
            <person name="Vandamme P."/>
            <person name="Eisen J.A."/>
            <person name="Garrity G."/>
            <person name="Hugenholtz P."/>
            <person name="Kyrpides N.C."/>
        </authorList>
    </citation>
    <scope>NUCLEOTIDE SEQUENCE [LARGE SCALE GENOMIC DNA]</scope>
    <source>
        <strain evidence="9 10">VKM Ac-2538</strain>
    </source>
</reference>
<comment type="cofactor">
    <cofactor evidence="1">
        <name>FAD</name>
        <dbReference type="ChEBI" id="CHEBI:57692"/>
    </cofactor>
</comment>
<evidence type="ECO:0000259" key="7">
    <source>
        <dbReference type="Pfam" id="PF02852"/>
    </source>
</evidence>
<dbReference type="SUPFAM" id="SSF51905">
    <property type="entry name" value="FAD/NAD(P)-binding domain"/>
    <property type="match status" value="1"/>
</dbReference>
<dbReference type="Gene3D" id="3.50.50.60">
    <property type="entry name" value="FAD/NAD(P)-binding domain"/>
    <property type="match status" value="2"/>
</dbReference>
<evidence type="ECO:0000256" key="4">
    <source>
        <dbReference type="ARBA" id="ARBA00022827"/>
    </source>
</evidence>
<dbReference type="InterPro" id="IPR016156">
    <property type="entry name" value="FAD/NAD-linked_Rdtase_dimer_sf"/>
</dbReference>
<dbReference type="PRINTS" id="PR00411">
    <property type="entry name" value="PNDRDTASEI"/>
</dbReference>
<evidence type="ECO:0000313" key="9">
    <source>
        <dbReference type="EMBL" id="TCO17967.1"/>
    </source>
</evidence>
<keyword evidence="5" id="KW-0560">Oxidoreductase</keyword>
<dbReference type="PANTHER" id="PTHR43429">
    <property type="entry name" value="PYRIDINE NUCLEOTIDE-DISULFIDE OXIDOREDUCTASE DOMAIN-CONTAINING"/>
    <property type="match status" value="1"/>
</dbReference>
<evidence type="ECO:0000259" key="8">
    <source>
        <dbReference type="Pfam" id="PF07992"/>
    </source>
</evidence>
<name>A0ABY2BEM9_9ACTN</name>
<dbReference type="PANTHER" id="PTHR43429:SF1">
    <property type="entry name" value="NAD(P)H SULFUR OXIDOREDUCTASE (COA-DEPENDENT)"/>
    <property type="match status" value="1"/>
</dbReference>
<evidence type="ECO:0000256" key="1">
    <source>
        <dbReference type="ARBA" id="ARBA00001974"/>
    </source>
</evidence>
<evidence type="ECO:0000313" key="10">
    <source>
        <dbReference type="Proteomes" id="UP000295818"/>
    </source>
</evidence>
<dbReference type="InterPro" id="IPR023753">
    <property type="entry name" value="FAD/NAD-binding_dom"/>
</dbReference>
<dbReference type="Pfam" id="PF02852">
    <property type="entry name" value="Pyr_redox_dim"/>
    <property type="match status" value="1"/>
</dbReference>
<evidence type="ECO:0000256" key="2">
    <source>
        <dbReference type="ARBA" id="ARBA00009130"/>
    </source>
</evidence>